<protein>
    <submittedName>
        <fullName evidence="1">Uncharacterized protein</fullName>
    </submittedName>
</protein>
<organism evidence="1 2">
    <name type="scientific">Rotaria magnacalcarata</name>
    <dbReference type="NCBI Taxonomy" id="392030"/>
    <lineage>
        <taxon>Eukaryota</taxon>
        <taxon>Metazoa</taxon>
        <taxon>Spiralia</taxon>
        <taxon>Gnathifera</taxon>
        <taxon>Rotifera</taxon>
        <taxon>Eurotatoria</taxon>
        <taxon>Bdelloidea</taxon>
        <taxon>Philodinida</taxon>
        <taxon>Philodinidae</taxon>
        <taxon>Rotaria</taxon>
    </lineage>
</organism>
<gene>
    <name evidence="1" type="ORF">XDN619_LOCUS18175</name>
</gene>
<feature type="non-terminal residue" evidence="1">
    <location>
        <position position="1"/>
    </location>
</feature>
<sequence>MNEDVDTASQISHNFNESIIDGGLLGDENYNDELISKINTLNIDLQSKNNKGNIIENQRTRYEQIKHEKLEQDRLFAKMEEKDKLKYTQYFDTLEREIQMVVEEYMVLNNENWDDIHSHDLKKYIDEAIKDVNYRRFKRNSMGNTSRVSITPNV</sequence>
<comment type="caution">
    <text evidence="1">The sequence shown here is derived from an EMBL/GenBank/DDBJ whole genome shotgun (WGS) entry which is preliminary data.</text>
</comment>
<name>A0A816TER2_9BILA</name>
<evidence type="ECO:0000313" key="2">
    <source>
        <dbReference type="Proteomes" id="UP000663887"/>
    </source>
</evidence>
<dbReference type="Proteomes" id="UP000663887">
    <property type="component" value="Unassembled WGS sequence"/>
</dbReference>
<dbReference type="EMBL" id="CAJNRG010007839">
    <property type="protein sequence ID" value="CAF2098543.1"/>
    <property type="molecule type" value="Genomic_DNA"/>
</dbReference>
<reference evidence="1" key="1">
    <citation type="submission" date="2021-02" db="EMBL/GenBank/DDBJ databases">
        <authorList>
            <person name="Nowell W R."/>
        </authorList>
    </citation>
    <scope>NUCLEOTIDE SEQUENCE</scope>
</reference>
<proteinExistence type="predicted"/>
<feature type="non-terminal residue" evidence="1">
    <location>
        <position position="154"/>
    </location>
</feature>
<evidence type="ECO:0000313" key="1">
    <source>
        <dbReference type="EMBL" id="CAF2098543.1"/>
    </source>
</evidence>
<dbReference type="AlphaFoldDB" id="A0A816TER2"/>
<accession>A0A816TER2</accession>